<dbReference type="Pfam" id="PF03972">
    <property type="entry name" value="MmgE_PrpD_N"/>
    <property type="match status" value="1"/>
</dbReference>
<dbReference type="InterPro" id="IPR042183">
    <property type="entry name" value="MmgE/PrpD_sf_1"/>
</dbReference>
<evidence type="ECO:0000259" key="2">
    <source>
        <dbReference type="Pfam" id="PF03972"/>
    </source>
</evidence>
<comment type="similarity">
    <text evidence="1">Belongs to the PrpD family.</text>
</comment>
<dbReference type="SUPFAM" id="SSF103378">
    <property type="entry name" value="2-methylcitrate dehydratase PrpD"/>
    <property type="match status" value="1"/>
</dbReference>
<dbReference type="PANTHER" id="PTHR16943:SF8">
    <property type="entry name" value="2-METHYLCITRATE DEHYDRATASE"/>
    <property type="match status" value="1"/>
</dbReference>
<dbReference type="InterPro" id="IPR036148">
    <property type="entry name" value="MmgE/PrpD_sf"/>
</dbReference>
<dbReference type="OrthoDB" id="10267976at2759"/>
<dbReference type="STRING" id="2512241.A0A553HQ75"/>
<keyword evidence="5" id="KW-1185">Reference proteome</keyword>
<dbReference type="AlphaFoldDB" id="A0A553HQ75"/>
<dbReference type="Proteomes" id="UP000319160">
    <property type="component" value="Unassembled WGS sequence"/>
</dbReference>
<name>A0A553HQ75_9PEZI</name>
<evidence type="ECO:0000259" key="3">
    <source>
        <dbReference type="Pfam" id="PF19305"/>
    </source>
</evidence>
<evidence type="ECO:0000256" key="1">
    <source>
        <dbReference type="ARBA" id="ARBA00006174"/>
    </source>
</evidence>
<dbReference type="InterPro" id="IPR045336">
    <property type="entry name" value="MmgE_PrpD_N"/>
</dbReference>
<sequence>MVDRSTDVVSGHQPSRDVQVTRNFAEFVANVDSDVLSSTVIDRLKEYLIDYLGVTIAAAHEWESTEQIFKAIVALGAHGGSATVALKGHDFRPQFAGLLNATFGHSMDFDDTYAPGSLHAGVCAISAGLAQAESGGGDIDSQHLLLAVAVGYEVICRLGAELGNAAYARGFHNTSTTGIFGAVATISVLKKLPASIIENAFGLALSKAAGSMQYLENGSWNKRLHPGFAVHDAFVCVSLAEAGVLGAAKSIEGKYGLLHAYSPRTEHDLALLTADLGRRWDFLETALKPYPACRMTHGLIEVAGQYGELYKDRAIHKITVSLSPENHIVVGARVPNKLHPGNLVDAQFSAYFQLAHAWFYGSNTGIEFAKRLNDERIHELSEKITVVTDPTVKAFGSKMDVQFEDGQSQQADIPYPLGEAEHPLTKQQVEAKYFSLVTPVLGEHKANEIKDVVEHLEQHSVAELMKLIG</sequence>
<evidence type="ECO:0000313" key="4">
    <source>
        <dbReference type="EMBL" id="TRX90112.1"/>
    </source>
</evidence>
<organism evidence="4 5">
    <name type="scientific">Xylaria flabelliformis</name>
    <dbReference type="NCBI Taxonomy" id="2512241"/>
    <lineage>
        <taxon>Eukaryota</taxon>
        <taxon>Fungi</taxon>
        <taxon>Dikarya</taxon>
        <taxon>Ascomycota</taxon>
        <taxon>Pezizomycotina</taxon>
        <taxon>Sordariomycetes</taxon>
        <taxon>Xylariomycetidae</taxon>
        <taxon>Xylariales</taxon>
        <taxon>Xylariaceae</taxon>
        <taxon>Xylaria</taxon>
    </lineage>
</organism>
<protein>
    <recommendedName>
        <fullName evidence="6">2-methylcitrate dehydratase</fullName>
    </recommendedName>
</protein>
<dbReference type="EMBL" id="VFLP01000059">
    <property type="protein sequence ID" value="TRX90112.1"/>
    <property type="molecule type" value="Genomic_DNA"/>
</dbReference>
<reference evidence="5" key="1">
    <citation type="submission" date="2019-06" db="EMBL/GenBank/DDBJ databases">
        <title>Draft genome sequence of the griseofulvin-producing fungus Xylaria cubensis strain G536.</title>
        <authorList>
            <person name="Mead M.E."/>
            <person name="Raja H.A."/>
            <person name="Steenwyk J.L."/>
            <person name="Knowles S.L."/>
            <person name="Oberlies N.H."/>
            <person name="Rokas A."/>
        </authorList>
    </citation>
    <scope>NUCLEOTIDE SEQUENCE [LARGE SCALE GENOMIC DNA]</scope>
    <source>
        <strain evidence="5">G536</strain>
    </source>
</reference>
<dbReference type="GO" id="GO:0016829">
    <property type="term" value="F:lyase activity"/>
    <property type="evidence" value="ECO:0007669"/>
    <property type="project" value="InterPro"/>
</dbReference>
<dbReference type="Pfam" id="PF19305">
    <property type="entry name" value="MmgE_PrpD_C"/>
    <property type="match status" value="1"/>
</dbReference>
<evidence type="ECO:0000313" key="5">
    <source>
        <dbReference type="Proteomes" id="UP000319160"/>
    </source>
</evidence>
<dbReference type="InterPro" id="IPR005656">
    <property type="entry name" value="MmgE_PrpD"/>
</dbReference>
<accession>A0A553HQ75</accession>
<gene>
    <name evidence="4" type="ORF">FHL15_009031</name>
</gene>
<comment type="caution">
    <text evidence="4">The sequence shown here is derived from an EMBL/GenBank/DDBJ whole genome shotgun (WGS) entry which is preliminary data.</text>
</comment>
<dbReference type="InterPro" id="IPR045337">
    <property type="entry name" value="MmgE_PrpD_C"/>
</dbReference>
<dbReference type="Gene3D" id="1.10.4100.10">
    <property type="entry name" value="2-methylcitrate dehydratase PrpD"/>
    <property type="match status" value="1"/>
</dbReference>
<proteinExistence type="inferred from homology"/>
<feature type="domain" description="MmgE/PrpD N-terminal" evidence="2">
    <location>
        <begin position="23"/>
        <end position="267"/>
    </location>
</feature>
<evidence type="ECO:0008006" key="6">
    <source>
        <dbReference type="Google" id="ProtNLM"/>
    </source>
</evidence>
<feature type="domain" description="MmgE/PrpD C-terminal" evidence="3">
    <location>
        <begin position="290"/>
        <end position="458"/>
    </location>
</feature>
<dbReference type="PANTHER" id="PTHR16943">
    <property type="entry name" value="2-METHYLCITRATE DEHYDRATASE-RELATED"/>
    <property type="match status" value="1"/>
</dbReference>